<dbReference type="EMBL" id="CM004468">
    <property type="protein sequence ID" value="OCT94992.1"/>
    <property type="molecule type" value="Genomic_DNA"/>
</dbReference>
<evidence type="ECO:0000313" key="2">
    <source>
        <dbReference type="Proteomes" id="UP000694892"/>
    </source>
</evidence>
<proteinExistence type="predicted"/>
<accession>A0A974DQR5</accession>
<protein>
    <submittedName>
        <fullName evidence="1">Uncharacterized protein</fullName>
    </submittedName>
</protein>
<evidence type="ECO:0000313" key="1">
    <source>
        <dbReference type="EMBL" id="OCT94992.1"/>
    </source>
</evidence>
<gene>
    <name evidence="1" type="ORF">XELAEV_18012677mg</name>
</gene>
<dbReference type="AlphaFoldDB" id="A0A974DQR5"/>
<sequence>MARNKRFSSGTDPIHRHRTEMNPLISLCYIAKLPMSLEAAQKSIKMYDYCGFLTQIPIFPMFYNMLGNN</sequence>
<organism evidence="1 2">
    <name type="scientific">Xenopus laevis</name>
    <name type="common">African clawed frog</name>
    <dbReference type="NCBI Taxonomy" id="8355"/>
    <lineage>
        <taxon>Eukaryota</taxon>
        <taxon>Metazoa</taxon>
        <taxon>Chordata</taxon>
        <taxon>Craniata</taxon>
        <taxon>Vertebrata</taxon>
        <taxon>Euteleostomi</taxon>
        <taxon>Amphibia</taxon>
        <taxon>Batrachia</taxon>
        <taxon>Anura</taxon>
        <taxon>Pipoidea</taxon>
        <taxon>Pipidae</taxon>
        <taxon>Xenopodinae</taxon>
        <taxon>Xenopus</taxon>
        <taxon>Xenopus</taxon>
    </lineage>
</organism>
<dbReference type="Proteomes" id="UP000694892">
    <property type="component" value="Chromosome 2L"/>
</dbReference>
<name>A0A974DQR5_XENLA</name>
<reference evidence="2" key="1">
    <citation type="journal article" date="2016" name="Nature">
        <title>Genome evolution in the allotetraploid frog Xenopus laevis.</title>
        <authorList>
            <person name="Session A.M."/>
            <person name="Uno Y."/>
            <person name="Kwon T."/>
            <person name="Chapman J.A."/>
            <person name="Toyoda A."/>
            <person name="Takahashi S."/>
            <person name="Fukui A."/>
            <person name="Hikosaka A."/>
            <person name="Suzuki A."/>
            <person name="Kondo M."/>
            <person name="van Heeringen S.J."/>
            <person name="Quigley I."/>
            <person name="Heinz S."/>
            <person name="Ogino H."/>
            <person name="Ochi H."/>
            <person name="Hellsten U."/>
            <person name="Lyons J.B."/>
            <person name="Simakov O."/>
            <person name="Putnam N."/>
            <person name="Stites J."/>
            <person name="Kuroki Y."/>
            <person name="Tanaka T."/>
            <person name="Michiue T."/>
            <person name="Watanabe M."/>
            <person name="Bogdanovic O."/>
            <person name="Lister R."/>
            <person name="Georgiou G."/>
            <person name="Paranjpe S.S."/>
            <person name="van Kruijsbergen I."/>
            <person name="Shu S."/>
            <person name="Carlson J."/>
            <person name="Kinoshita T."/>
            <person name="Ohta Y."/>
            <person name="Mawaribuchi S."/>
            <person name="Jenkins J."/>
            <person name="Grimwood J."/>
            <person name="Schmutz J."/>
            <person name="Mitros T."/>
            <person name="Mozaffari S.V."/>
            <person name="Suzuki Y."/>
            <person name="Haramoto Y."/>
            <person name="Yamamoto T.S."/>
            <person name="Takagi C."/>
            <person name="Heald R."/>
            <person name="Miller K."/>
            <person name="Haudenschild C."/>
            <person name="Kitzman J."/>
            <person name="Nakayama T."/>
            <person name="Izutsu Y."/>
            <person name="Robert J."/>
            <person name="Fortriede J."/>
            <person name="Burns K."/>
            <person name="Lotay V."/>
            <person name="Karimi K."/>
            <person name="Yasuoka Y."/>
            <person name="Dichmann D.S."/>
            <person name="Flajnik M.F."/>
            <person name="Houston D.W."/>
            <person name="Shendure J."/>
            <person name="DuPasquier L."/>
            <person name="Vize P.D."/>
            <person name="Zorn A.M."/>
            <person name="Ito M."/>
            <person name="Marcotte E.M."/>
            <person name="Wallingford J.B."/>
            <person name="Ito Y."/>
            <person name="Asashima M."/>
            <person name="Ueno N."/>
            <person name="Matsuda Y."/>
            <person name="Veenstra G.J."/>
            <person name="Fujiyama A."/>
            <person name="Harland R.M."/>
            <person name="Taira M."/>
            <person name="Rokhsar D.S."/>
        </authorList>
    </citation>
    <scope>NUCLEOTIDE SEQUENCE [LARGE SCALE GENOMIC DNA]</scope>
    <source>
        <strain evidence="2">J</strain>
    </source>
</reference>